<dbReference type="InterPro" id="IPR034660">
    <property type="entry name" value="DinB/YfiT-like"/>
</dbReference>
<dbReference type="Gene3D" id="1.20.120.450">
    <property type="entry name" value="dinb family like domain"/>
    <property type="match status" value="1"/>
</dbReference>
<comment type="caution">
    <text evidence="2">The sequence shown here is derived from an EMBL/GenBank/DDBJ whole genome shotgun (WGS) entry which is preliminary data.</text>
</comment>
<dbReference type="Pfam" id="PF12867">
    <property type="entry name" value="DinB_2"/>
    <property type="match status" value="1"/>
</dbReference>
<name>A0ABU3BGY8_9FLAO</name>
<accession>A0ABU3BGY8</accession>
<keyword evidence="3" id="KW-1185">Reference proteome</keyword>
<feature type="domain" description="DinB-like" evidence="1">
    <location>
        <begin position="39"/>
        <end position="166"/>
    </location>
</feature>
<proteinExistence type="predicted"/>
<dbReference type="InterPro" id="IPR024775">
    <property type="entry name" value="DinB-like"/>
</dbReference>
<dbReference type="SUPFAM" id="SSF109854">
    <property type="entry name" value="DinB/YfiT-like putative metalloenzymes"/>
    <property type="match status" value="1"/>
</dbReference>
<dbReference type="EMBL" id="JAVRHU010000002">
    <property type="protein sequence ID" value="MDT0621417.1"/>
    <property type="molecule type" value="Genomic_DNA"/>
</dbReference>
<evidence type="ECO:0000313" key="2">
    <source>
        <dbReference type="EMBL" id="MDT0621417.1"/>
    </source>
</evidence>
<evidence type="ECO:0000259" key="1">
    <source>
        <dbReference type="Pfam" id="PF12867"/>
    </source>
</evidence>
<dbReference type="Proteomes" id="UP001250662">
    <property type="component" value="Unassembled WGS sequence"/>
</dbReference>
<organism evidence="2 3">
    <name type="scientific">Croceitalea vernalis</name>
    <dbReference type="NCBI Taxonomy" id="3075599"/>
    <lineage>
        <taxon>Bacteria</taxon>
        <taxon>Pseudomonadati</taxon>
        <taxon>Bacteroidota</taxon>
        <taxon>Flavobacteriia</taxon>
        <taxon>Flavobacteriales</taxon>
        <taxon>Flavobacteriaceae</taxon>
        <taxon>Croceitalea</taxon>
    </lineage>
</organism>
<reference evidence="2 3" key="1">
    <citation type="submission" date="2023-09" db="EMBL/GenBank/DDBJ databases">
        <authorList>
            <person name="Rey-Velasco X."/>
        </authorList>
    </citation>
    <scope>NUCLEOTIDE SEQUENCE [LARGE SCALE GENOMIC DNA]</scope>
    <source>
        <strain evidence="2 3">P007</strain>
    </source>
</reference>
<protein>
    <submittedName>
        <fullName evidence="2">DinB family protein</fullName>
    </submittedName>
</protein>
<dbReference type="RefSeq" id="WP_311387499.1">
    <property type="nucleotide sequence ID" value="NZ_JAVRHU010000002.1"/>
</dbReference>
<sequence length="172" mass="19940">MRASELPESEYHPYYKPYIDALGEDDLFLSLSNGLLVMENFINQLPEGKLDFSYGPDKWTIAEVLIHLIDTERIFQYRALRFYRNDKMELCGFDQDEYVIECEAAGKSKNQILQEYSTVRKATIALFQSFNKDALNRMGKASGTPMSVRALGLMISGHQKHHFKIIEERYLV</sequence>
<evidence type="ECO:0000313" key="3">
    <source>
        <dbReference type="Proteomes" id="UP001250662"/>
    </source>
</evidence>
<gene>
    <name evidence="2" type="ORF">RM520_07265</name>
</gene>